<name>A0ABY4MI14_9ACTN</name>
<dbReference type="EMBL" id="CP086322">
    <property type="protein sequence ID" value="UQA97445.1"/>
    <property type="molecule type" value="Genomic_DNA"/>
</dbReference>
<evidence type="ECO:0000313" key="1">
    <source>
        <dbReference type="EMBL" id="UQA97445.1"/>
    </source>
</evidence>
<sequence length="80" mass="8200">MRGKKPGEYVVDVLGSDVGTDQLQGDGLRLAGPDESGVDAGHSVLDVFKDGTALPVRVPEFADPAAARDGGRPVPCSPGR</sequence>
<evidence type="ECO:0000313" key="2">
    <source>
        <dbReference type="Proteomes" id="UP000830115"/>
    </source>
</evidence>
<organism evidence="1 2">
    <name type="scientific">Streptomyces halobius</name>
    <dbReference type="NCBI Taxonomy" id="2879846"/>
    <lineage>
        <taxon>Bacteria</taxon>
        <taxon>Bacillati</taxon>
        <taxon>Actinomycetota</taxon>
        <taxon>Actinomycetes</taxon>
        <taxon>Kitasatosporales</taxon>
        <taxon>Streptomycetaceae</taxon>
        <taxon>Streptomyces</taxon>
    </lineage>
</organism>
<reference evidence="1" key="1">
    <citation type="submission" date="2021-10" db="EMBL/GenBank/DDBJ databases">
        <title>Streptomyces nigrumlapis sp.nov.,an antimicrobial producing actinobacterium isolated from Black Gobi rocks.</title>
        <authorList>
            <person name="Wen Y."/>
            <person name="Zhang W."/>
            <person name="Liu X.G."/>
        </authorList>
    </citation>
    <scope>NUCLEOTIDE SEQUENCE</scope>
    <source>
        <strain evidence="1">ST13-2-2</strain>
    </source>
</reference>
<accession>A0ABY4MI14</accession>
<keyword evidence="2" id="KW-1185">Reference proteome</keyword>
<dbReference type="Proteomes" id="UP000830115">
    <property type="component" value="Chromosome"/>
</dbReference>
<dbReference type="RefSeq" id="WP_248868397.1">
    <property type="nucleotide sequence ID" value="NZ_CP086322.1"/>
</dbReference>
<proteinExistence type="predicted"/>
<protein>
    <submittedName>
        <fullName evidence="1">Uncharacterized protein</fullName>
    </submittedName>
</protein>
<gene>
    <name evidence="1" type="ORF">K9S39_41305</name>
</gene>